<feature type="compositionally biased region" description="Polar residues" evidence="1">
    <location>
        <begin position="606"/>
        <end position="624"/>
    </location>
</feature>
<feature type="region of interest" description="Disordered" evidence="1">
    <location>
        <begin position="284"/>
        <end position="323"/>
    </location>
</feature>
<feature type="compositionally biased region" description="Basic and acidic residues" evidence="1">
    <location>
        <begin position="370"/>
        <end position="395"/>
    </location>
</feature>
<feature type="compositionally biased region" description="Low complexity" evidence="1">
    <location>
        <begin position="535"/>
        <end position="550"/>
    </location>
</feature>
<evidence type="ECO:0000256" key="1">
    <source>
        <dbReference type="SAM" id="MobiDB-lite"/>
    </source>
</evidence>
<feature type="region of interest" description="Disordered" evidence="1">
    <location>
        <begin position="355"/>
        <end position="410"/>
    </location>
</feature>
<feature type="compositionally biased region" description="Polar residues" evidence="1">
    <location>
        <begin position="159"/>
        <end position="176"/>
    </location>
</feature>
<feature type="region of interest" description="Disordered" evidence="1">
    <location>
        <begin position="14"/>
        <end position="105"/>
    </location>
</feature>
<dbReference type="EMBL" id="JBANRG010000045">
    <property type="protein sequence ID" value="KAK7446043.1"/>
    <property type="molecule type" value="Genomic_DNA"/>
</dbReference>
<feature type="region of interest" description="Disordered" evidence="1">
    <location>
        <begin position="157"/>
        <end position="179"/>
    </location>
</feature>
<protein>
    <submittedName>
        <fullName evidence="2">Uncharacterized protein</fullName>
    </submittedName>
</protein>
<feature type="compositionally biased region" description="Polar residues" evidence="1">
    <location>
        <begin position="78"/>
        <end position="105"/>
    </location>
</feature>
<gene>
    <name evidence="2" type="ORF">VKT23_014666</name>
</gene>
<dbReference type="Proteomes" id="UP001498398">
    <property type="component" value="Unassembled WGS sequence"/>
</dbReference>
<feature type="region of interest" description="Disordered" evidence="1">
    <location>
        <begin position="203"/>
        <end position="230"/>
    </location>
</feature>
<feature type="compositionally biased region" description="Polar residues" evidence="1">
    <location>
        <begin position="583"/>
        <end position="594"/>
    </location>
</feature>
<comment type="caution">
    <text evidence="2">The sequence shown here is derived from an EMBL/GenBank/DDBJ whole genome shotgun (WGS) entry which is preliminary data.</text>
</comment>
<accession>A0ABR1J1A0</accession>
<feature type="compositionally biased region" description="Basic residues" evidence="1">
    <location>
        <begin position="501"/>
        <end position="517"/>
    </location>
</feature>
<organism evidence="2 3">
    <name type="scientific">Marasmiellus scandens</name>
    <dbReference type="NCBI Taxonomy" id="2682957"/>
    <lineage>
        <taxon>Eukaryota</taxon>
        <taxon>Fungi</taxon>
        <taxon>Dikarya</taxon>
        <taxon>Basidiomycota</taxon>
        <taxon>Agaricomycotina</taxon>
        <taxon>Agaricomycetes</taxon>
        <taxon>Agaricomycetidae</taxon>
        <taxon>Agaricales</taxon>
        <taxon>Marasmiineae</taxon>
        <taxon>Omphalotaceae</taxon>
        <taxon>Marasmiellus</taxon>
    </lineage>
</organism>
<keyword evidence="3" id="KW-1185">Reference proteome</keyword>
<feature type="compositionally biased region" description="Basic and acidic residues" evidence="1">
    <location>
        <begin position="595"/>
        <end position="605"/>
    </location>
</feature>
<name>A0ABR1J1A0_9AGAR</name>
<proteinExistence type="predicted"/>
<feature type="region of interest" description="Disordered" evidence="1">
    <location>
        <begin position="445"/>
        <end position="635"/>
    </location>
</feature>
<feature type="compositionally biased region" description="Basic and acidic residues" evidence="1">
    <location>
        <begin position="703"/>
        <end position="713"/>
    </location>
</feature>
<sequence>MSLLETVIRMTGLKRKHSLSHSDDDAGHHGAGSTPVLNRNSPPPPPPRPQKRLKETIRPAGRKSSIARKREEKLRNAFASSKRSAGQSTPRKISKPPTTQFPSLNSNFDFRFPFTPRVSSTDDAATRIDEVPDHLSASVIPPSELAVSEAVMHAVDKPGNSSDLFQSDSSPPSIHHTSNDRLSLDVVDSDFVNAMLVEHSESGLHTSHGSTSGMAGQHGDGNEVSSNGTLTPCPADVAMQDGVGFRDNTQDIVVADFPDVLVTNVPAVHVSSFTGDDAESYYEASGGNGDNGDHFTSTLWDGGVPMAKDLDSESSDQSEDSRVDMDELLTEISADRLTGRNHEASGVNVTDFNPRRMAEVVTDEDEDDVKTDHRDFADEESARGSSDRESAARDELDQEDGAAEHNLRSASPYVDAGFQWVQDDLIDEDSAPVLNVDDYGHSFIPSDPVFNGAEMADSEDDSQPQPTGRFRCSSQDDLRVDEENDAMSGIEAEDAPTARSTRPRRHGGGSQRRKSRRSYYQSDAEDSEGEMFHFSSISSGSTTSSSSSRSVDGKAHSNSKLPKSTPKFTKFTPRSGKKASERPNGSNAGSTSIPHRSEKTTRDGSKSSAHPTVNNGSAGNTNEASMEDEGSKMETENQHMLVREIESLLEEIDEESPAYQRFRRLLDSNALPGSSLLLMVSMHVDSLHHDDCEPKRGQQRTRQQRENKGHAIKHRSDFQNELAKAVRATVKSLLQPIGKALQSVTPREVQDFVNGRGDGPSKEDFRLDFRSTGTWVPWNKAAADIFVDYFVNLEQYEDWDRDDVKKAFKTYLKQLKNKFNQPPSNSRGKVAKEVNARRVGRRRRTFGRCMKVLEACSTQYKSMKQLYMDATKHITMDVMSGEETCDEGMAITRLPWRSRELGDFLHRCSDLHLATKYNQNRHYKNGAFPYCRIPSRNVDRREQAPQGLPANFYDQTWLNDLNHPNRKASLKMKPAIDLTLPNDLLNLARRFEHVHSRTDMPLPTGAV</sequence>
<evidence type="ECO:0000313" key="2">
    <source>
        <dbReference type="EMBL" id="KAK7446043.1"/>
    </source>
</evidence>
<feature type="compositionally biased region" description="Low complexity" evidence="1">
    <location>
        <begin position="203"/>
        <end position="213"/>
    </location>
</feature>
<evidence type="ECO:0000313" key="3">
    <source>
        <dbReference type="Proteomes" id="UP001498398"/>
    </source>
</evidence>
<feature type="region of interest" description="Disordered" evidence="1">
    <location>
        <begin position="691"/>
        <end position="713"/>
    </location>
</feature>
<reference evidence="2 3" key="1">
    <citation type="submission" date="2024-01" db="EMBL/GenBank/DDBJ databases">
        <title>A draft genome for the cacao thread blight pathogen Marasmiellus scandens.</title>
        <authorList>
            <person name="Baruah I.K."/>
            <person name="Leung J."/>
            <person name="Bukari Y."/>
            <person name="Amoako-Attah I."/>
            <person name="Meinhardt L.W."/>
            <person name="Bailey B.A."/>
            <person name="Cohen S.P."/>
        </authorList>
    </citation>
    <scope>NUCLEOTIDE SEQUENCE [LARGE SCALE GENOMIC DNA]</scope>
    <source>
        <strain evidence="2 3">GH-19</strain>
    </source>
</reference>